<proteinExistence type="predicted"/>
<dbReference type="OrthoDB" id="1272877at2"/>
<dbReference type="EMBL" id="FNHH01000007">
    <property type="protein sequence ID" value="SDM16908.1"/>
    <property type="molecule type" value="Genomic_DNA"/>
</dbReference>
<dbReference type="AlphaFoldDB" id="A0A1G9R0X7"/>
<accession>A0A1G9R0X7</accession>
<evidence type="ECO:0000313" key="1">
    <source>
        <dbReference type="EMBL" id="SDM16908.1"/>
    </source>
</evidence>
<gene>
    <name evidence="1" type="ORF">SAMN05421813_10743</name>
</gene>
<dbReference type="PROSITE" id="PS51257">
    <property type="entry name" value="PROKAR_LIPOPROTEIN"/>
    <property type="match status" value="1"/>
</dbReference>
<dbReference type="RefSeq" id="WP_090702481.1">
    <property type="nucleotide sequence ID" value="NZ_FNHH01000007.1"/>
</dbReference>
<reference evidence="2" key="1">
    <citation type="submission" date="2016-10" db="EMBL/GenBank/DDBJ databases">
        <authorList>
            <person name="Varghese N."/>
            <person name="Submissions S."/>
        </authorList>
    </citation>
    <scope>NUCLEOTIDE SEQUENCE [LARGE SCALE GENOMIC DNA]</scope>
    <source>
        <strain evidence="2">DSM 24536</strain>
    </source>
</reference>
<keyword evidence="2" id="KW-1185">Reference proteome</keyword>
<name>A0A1G9R0X7_9SPHI</name>
<evidence type="ECO:0000313" key="2">
    <source>
        <dbReference type="Proteomes" id="UP000199226"/>
    </source>
</evidence>
<organism evidence="1 2">
    <name type="scientific">Daejeonella rubra</name>
    <dbReference type="NCBI Taxonomy" id="990371"/>
    <lineage>
        <taxon>Bacteria</taxon>
        <taxon>Pseudomonadati</taxon>
        <taxon>Bacteroidota</taxon>
        <taxon>Sphingobacteriia</taxon>
        <taxon>Sphingobacteriales</taxon>
        <taxon>Sphingobacteriaceae</taxon>
        <taxon>Daejeonella</taxon>
    </lineage>
</organism>
<protein>
    <recommendedName>
        <fullName evidence="3">Lipoprotein</fullName>
    </recommendedName>
</protein>
<sequence>MKRSILAFIVLGTILTGCSAVQSIIRSTFPYTATLVVPATAKVNVEQSATSQASSFDQIFTGQGSNTESIKDVRVASVKLDASSPSGQSFGVFKSVKIYLSRGDSNKEILIATRNDISTTVGSSIMLDADTTVLLDEYIKSSTVRIRMEYTLRNAISSDITLKASVGFNVAPNTAK</sequence>
<dbReference type="Proteomes" id="UP000199226">
    <property type="component" value="Unassembled WGS sequence"/>
</dbReference>
<dbReference type="STRING" id="990371.SAMN05421813_10743"/>
<evidence type="ECO:0008006" key="3">
    <source>
        <dbReference type="Google" id="ProtNLM"/>
    </source>
</evidence>